<proteinExistence type="predicted"/>
<dbReference type="PATRIC" id="fig|1675527.3.peg.3527"/>
<dbReference type="Pfam" id="PF09350">
    <property type="entry name" value="DJC28_CD"/>
    <property type="match status" value="1"/>
</dbReference>
<gene>
    <name evidence="2" type="ORF">AIOL_003371</name>
</gene>
<dbReference type="EMBL" id="LFTY01000002">
    <property type="protein sequence ID" value="KMW58398.1"/>
    <property type="molecule type" value="Genomic_DNA"/>
</dbReference>
<keyword evidence="3" id="KW-1185">Reference proteome</keyword>
<organism evidence="2 3">
    <name type="scientific">Candidatus Rhodobacter oscarellae</name>
    <dbReference type="NCBI Taxonomy" id="1675527"/>
    <lineage>
        <taxon>Bacteria</taxon>
        <taxon>Pseudomonadati</taxon>
        <taxon>Pseudomonadota</taxon>
        <taxon>Alphaproteobacteria</taxon>
        <taxon>Rhodobacterales</taxon>
        <taxon>Rhodobacter group</taxon>
        <taxon>Rhodobacter</taxon>
    </lineage>
</organism>
<reference evidence="2 3" key="1">
    <citation type="submission" date="2015-06" db="EMBL/GenBank/DDBJ databases">
        <title>Draft genome sequence of an Alphaproteobacteria species associated to the Mediterranean sponge Oscarella lobularis.</title>
        <authorList>
            <person name="Jourda C."/>
            <person name="Santini S."/>
            <person name="Claverie J.-M."/>
        </authorList>
    </citation>
    <scope>NUCLEOTIDE SEQUENCE [LARGE SCALE GENOMIC DNA]</scope>
    <source>
        <strain evidence="2">IGS</strain>
    </source>
</reference>
<feature type="domain" description="DnaJ homologue subfamily C member 28 conserved" evidence="1">
    <location>
        <begin position="9"/>
        <end position="75"/>
    </location>
</feature>
<dbReference type="RefSeq" id="WP_049644010.1">
    <property type="nucleotide sequence ID" value="NZ_LFTY01000002.1"/>
</dbReference>
<protein>
    <recommendedName>
        <fullName evidence="1">DnaJ homologue subfamily C member 28 conserved domain-containing protein</fullName>
    </recommendedName>
</protein>
<evidence type="ECO:0000259" key="1">
    <source>
        <dbReference type="Pfam" id="PF09350"/>
    </source>
</evidence>
<name>A0A0J9GY47_9RHOB</name>
<comment type="caution">
    <text evidence="2">The sequence shown here is derived from an EMBL/GenBank/DDBJ whole genome shotgun (WGS) entry which is preliminary data.</text>
</comment>
<accession>A0A0J9GY47</accession>
<sequence length="109" mass="11762">MPRNFRQLTEAQIKKAEAEGKLSGLAGEGEPLPYRPGDAYIDPGDAVGHRIMAEAGALPEEITLKKQVAAAKDAYATASEADRKAAMARLADLELKLAIAQEARRKFLK</sequence>
<evidence type="ECO:0000313" key="2">
    <source>
        <dbReference type="EMBL" id="KMW58398.1"/>
    </source>
</evidence>
<dbReference type="Proteomes" id="UP000037178">
    <property type="component" value="Unassembled WGS sequence"/>
</dbReference>
<dbReference type="AlphaFoldDB" id="A0A0J9GY47"/>
<evidence type="ECO:0000313" key="3">
    <source>
        <dbReference type="Proteomes" id="UP000037178"/>
    </source>
</evidence>
<dbReference type="OrthoDB" id="8448455at2"/>
<dbReference type="STRING" id="1675527.AIOL_003371"/>
<dbReference type="InterPro" id="IPR018961">
    <property type="entry name" value="DnaJ_homolog_subfam-C_membr-28"/>
</dbReference>